<evidence type="ECO:0000313" key="5">
    <source>
        <dbReference type="EMBL" id="MFC5024759.1"/>
    </source>
</evidence>
<dbReference type="Gene3D" id="3.40.50.150">
    <property type="entry name" value="Vaccinia Virus protein VP39"/>
    <property type="match status" value="1"/>
</dbReference>
<accession>A0ABV9XID1</accession>
<sequence>MTSRERLSDAVAGYWDTASASFDDEPDHGLRPAATRRAWARRLRGWIPADGPCDVLDLGCGTGSLALLLAEDGHRVTGVDLAPRMVARAREKLAAAGLPGRFTVGDAAAPPTGDERFDVVLVRHVVWTLPEPERALRTWAGLLRAGGRLVLVEGLWREATADAAPYVPGAEGLPWGGGGVRADELAAVVRPFVADVRVEHLGDDPDLWGGPVHDERYALVART</sequence>
<proteinExistence type="predicted"/>
<evidence type="ECO:0000256" key="2">
    <source>
        <dbReference type="ARBA" id="ARBA00022679"/>
    </source>
</evidence>
<dbReference type="Pfam" id="PF08241">
    <property type="entry name" value="Methyltransf_11"/>
    <property type="match status" value="1"/>
</dbReference>
<keyword evidence="3" id="KW-0949">S-adenosyl-L-methionine</keyword>
<protein>
    <submittedName>
        <fullName evidence="5">Class I SAM-dependent methyltransferase</fullName>
        <ecNumber evidence="5">2.1.1.-</ecNumber>
    </submittedName>
</protein>
<dbReference type="GO" id="GO:0008168">
    <property type="term" value="F:methyltransferase activity"/>
    <property type="evidence" value="ECO:0007669"/>
    <property type="project" value="UniProtKB-KW"/>
</dbReference>
<keyword evidence="6" id="KW-1185">Reference proteome</keyword>
<comment type="caution">
    <text evidence="5">The sequence shown here is derived from an EMBL/GenBank/DDBJ whole genome shotgun (WGS) entry which is preliminary data.</text>
</comment>
<keyword evidence="1 5" id="KW-0489">Methyltransferase</keyword>
<dbReference type="GO" id="GO:0032259">
    <property type="term" value="P:methylation"/>
    <property type="evidence" value="ECO:0007669"/>
    <property type="project" value="UniProtKB-KW"/>
</dbReference>
<dbReference type="SUPFAM" id="SSF53335">
    <property type="entry name" value="S-adenosyl-L-methionine-dependent methyltransferases"/>
    <property type="match status" value="1"/>
</dbReference>
<dbReference type="RefSeq" id="WP_345691266.1">
    <property type="nucleotide sequence ID" value="NZ_BAABIT010000001.1"/>
</dbReference>
<evidence type="ECO:0000256" key="3">
    <source>
        <dbReference type="ARBA" id="ARBA00022691"/>
    </source>
</evidence>
<feature type="domain" description="Methyltransferase type 11" evidence="4">
    <location>
        <begin position="56"/>
        <end position="151"/>
    </location>
</feature>
<dbReference type="PANTHER" id="PTHR43464">
    <property type="entry name" value="METHYLTRANSFERASE"/>
    <property type="match status" value="1"/>
</dbReference>
<dbReference type="InterPro" id="IPR029063">
    <property type="entry name" value="SAM-dependent_MTases_sf"/>
</dbReference>
<keyword evidence="2 5" id="KW-0808">Transferase</keyword>
<dbReference type="CDD" id="cd02440">
    <property type="entry name" value="AdoMet_MTases"/>
    <property type="match status" value="1"/>
</dbReference>
<gene>
    <name evidence="5" type="ORF">ACFPM3_21780</name>
</gene>
<reference evidence="6" key="1">
    <citation type="journal article" date="2019" name="Int. J. Syst. Evol. Microbiol.">
        <title>The Global Catalogue of Microorganisms (GCM) 10K type strain sequencing project: providing services to taxonomists for standard genome sequencing and annotation.</title>
        <authorList>
            <consortium name="The Broad Institute Genomics Platform"/>
            <consortium name="The Broad Institute Genome Sequencing Center for Infectious Disease"/>
            <person name="Wu L."/>
            <person name="Ma J."/>
        </authorList>
    </citation>
    <scope>NUCLEOTIDE SEQUENCE [LARGE SCALE GENOMIC DNA]</scope>
    <source>
        <strain evidence="6">CGMCC 4.1648</strain>
    </source>
</reference>
<dbReference type="PANTHER" id="PTHR43464:SF19">
    <property type="entry name" value="UBIQUINONE BIOSYNTHESIS O-METHYLTRANSFERASE, MITOCHONDRIAL"/>
    <property type="match status" value="1"/>
</dbReference>
<organism evidence="5 6">
    <name type="scientific">Streptomyces coeruleoprunus</name>
    <dbReference type="NCBI Taxonomy" id="285563"/>
    <lineage>
        <taxon>Bacteria</taxon>
        <taxon>Bacillati</taxon>
        <taxon>Actinomycetota</taxon>
        <taxon>Actinomycetes</taxon>
        <taxon>Kitasatosporales</taxon>
        <taxon>Streptomycetaceae</taxon>
        <taxon>Streptomyces</taxon>
    </lineage>
</organism>
<dbReference type="InterPro" id="IPR013216">
    <property type="entry name" value="Methyltransf_11"/>
</dbReference>
<name>A0ABV9XID1_9ACTN</name>
<evidence type="ECO:0000256" key="1">
    <source>
        <dbReference type="ARBA" id="ARBA00022603"/>
    </source>
</evidence>
<evidence type="ECO:0000259" key="4">
    <source>
        <dbReference type="Pfam" id="PF08241"/>
    </source>
</evidence>
<dbReference type="EC" id="2.1.1.-" evidence="5"/>
<dbReference type="EMBL" id="JBHSJD010000017">
    <property type="protein sequence ID" value="MFC5024759.1"/>
    <property type="molecule type" value="Genomic_DNA"/>
</dbReference>
<dbReference type="Proteomes" id="UP001595829">
    <property type="component" value="Unassembled WGS sequence"/>
</dbReference>
<evidence type="ECO:0000313" key="6">
    <source>
        <dbReference type="Proteomes" id="UP001595829"/>
    </source>
</evidence>